<dbReference type="RefSeq" id="WP_131449294.1">
    <property type="nucleotide sequence ID" value="NZ_SJZI01000042.1"/>
</dbReference>
<dbReference type="GO" id="GO:0009055">
    <property type="term" value="F:electron transfer activity"/>
    <property type="evidence" value="ECO:0007669"/>
    <property type="project" value="InterPro"/>
</dbReference>
<evidence type="ECO:0000256" key="9">
    <source>
        <dbReference type="PIRSR" id="PIRSR000294-2"/>
    </source>
</evidence>
<evidence type="ECO:0000313" key="11">
    <source>
        <dbReference type="EMBL" id="TCJ14303.1"/>
    </source>
</evidence>
<dbReference type="InterPro" id="IPR009056">
    <property type="entry name" value="Cyt_c-like_dom"/>
</dbReference>
<dbReference type="Gene3D" id="1.10.760.10">
    <property type="entry name" value="Cytochrome c-like domain"/>
    <property type="match status" value="2"/>
</dbReference>
<dbReference type="AlphaFoldDB" id="A0A4R1BBE8"/>
<dbReference type="OrthoDB" id="9805202at2"/>
<comment type="subcellular location">
    <subcellularLocation>
        <location evidence="1">Periplasm</location>
    </subcellularLocation>
</comment>
<keyword evidence="11" id="KW-0575">Peroxidase</keyword>
<dbReference type="InterPro" id="IPR051395">
    <property type="entry name" value="Cytochrome_c_Peroxidase/MauG"/>
</dbReference>
<keyword evidence="6" id="KW-0560">Oxidoreductase</keyword>
<keyword evidence="12" id="KW-1185">Reference proteome</keyword>
<dbReference type="InterPro" id="IPR036909">
    <property type="entry name" value="Cyt_c-like_dom_sf"/>
</dbReference>
<feature type="binding site" description="covalent" evidence="8">
    <location>
        <position position="224"/>
    </location>
    <ligand>
        <name>heme c</name>
        <dbReference type="ChEBI" id="CHEBI:61717"/>
        <label>2</label>
    </ligand>
</feature>
<feature type="domain" description="Cytochrome c" evidence="10">
    <location>
        <begin position="211"/>
        <end position="333"/>
    </location>
</feature>
<evidence type="ECO:0000256" key="3">
    <source>
        <dbReference type="ARBA" id="ARBA00022723"/>
    </source>
</evidence>
<evidence type="ECO:0000256" key="2">
    <source>
        <dbReference type="ARBA" id="ARBA00022617"/>
    </source>
</evidence>
<dbReference type="PIRSF" id="PIRSF000294">
    <property type="entry name" value="Cytochrome-c_peroxidase"/>
    <property type="match status" value="1"/>
</dbReference>
<dbReference type="Pfam" id="PF03150">
    <property type="entry name" value="CCP_MauG"/>
    <property type="match status" value="1"/>
</dbReference>
<proteinExistence type="predicted"/>
<name>A0A4R1BBE8_9BACT</name>
<keyword evidence="4" id="KW-0732">Signal</keyword>
<protein>
    <submittedName>
        <fullName evidence="11">Cytochrome-c peroxidase</fullName>
    </submittedName>
</protein>
<comment type="cofactor">
    <cofactor evidence="8">
        <name>heme</name>
        <dbReference type="ChEBI" id="CHEBI:30413"/>
    </cofactor>
    <text evidence="8">Binds 2 heme groups.</text>
</comment>
<gene>
    <name evidence="11" type="ORF">EPD60_09905</name>
</gene>
<evidence type="ECO:0000256" key="6">
    <source>
        <dbReference type="ARBA" id="ARBA00023002"/>
    </source>
</evidence>
<feature type="binding site" description="axial binding residue" evidence="9">
    <location>
        <position position="84"/>
    </location>
    <ligand>
        <name>heme c</name>
        <dbReference type="ChEBI" id="CHEBI:61717"/>
        <label>1</label>
    </ligand>
    <ligandPart>
        <name>Fe</name>
        <dbReference type="ChEBI" id="CHEBI:18248"/>
    </ligandPart>
</feature>
<accession>A0A4R1BBE8</accession>
<evidence type="ECO:0000256" key="5">
    <source>
        <dbReference type="ARBA" id="ARBA00022764"/>
    </source>
</evidence>
<dbReference type="InterPro" id="IPR004852">
    <property type="entry name" value="Di-haem_cyt_c_peroxidsae"/>
</dbReference>
<dbReference type="InterPro" id="IPR026259">
    <property type="entry name" value="MauG/Cytc_peroxidase"/>
</dbReference>
<comment type="PTM">
    <text evidence="8">Binds 2 heme groups per subunit.</text>
</comment>
<dbReference type="PROSITE" id="PS51257">
    <property type="entry name" value="PROKAR_LIPOPROTEIN"/>
    <property type="match status" value="1"/>
</dbReference>
<keyword evidence="7 9" id="KW-0408">Iron</keyword>
<dbReference type="Proteomes" id="UP000295334">
    <property type="component" value="Unassembled WGS sequence"/>
</dbReference>
<dbReference type="GO" id="GO:0004130">
    <property type="term" value="F:cytochrome-c peroxidase activity"/>
    <property type="evidence" value="ECO:0007669"/>
    <property type="project" value="TreeGrafter"/>
</dbReference>
<dbReference type="PROSITE" id="PS51007">
    <property type="entry name" value="CYTC"/>
    <property type="match status" value="1"/>
</dbReference>
<feature type="binding site" description="covalent" evidence="8">
    <location>
        <position position="80"/>
    </location>
    <ligand>
        <name>heme c</name>
        <dbReference type="ChEBI" id="CHEBI:61717"/>
        <label>1</label>
    </ligand>
</feature>
<sequence>MRPLNLLTIITATVVAAGALLSACGKDRALSFTPVPFVVPEGFPPLAYDFNADPITEEGFQLGKKLFYDGRLSADGAHSCNSCHQQVAAFTTYQHDRSHGYGNSHTLRNAPGLANLAWFRSYFLDGQYGDLSSVIERHITHPQEMGSASMEAAAARLAGDPEYGTLFRAAYGNAEPTGPRIANALRQFLLSLVVADSKYDRVRRGAATFNSPEAAGYAIFRAKCISCHAEPLISGNRYYNIGLPIDPVLRDYGRMRVTGDPADSLKFRIPDLHNVALTSYYAHDGRFSDMRLHIRHYSGGVQSGPTTDPLVAGGIPMSAAEEDRLIDFLNTLTDTAFLNNPRFKQ</sequence>
<dbReference type="GO" id="GO:0042597">
    <property type="term" value="C:periplasmic space"/>
    <property type="evidence" value="ECO:0007669"/>
    <property type="project" value="UniProtKB-SubCell"/>
</dbReference>
<reference evidence="11 12" key="1">
    <citation type="submission" date="2019-03" db="EMBL/GenBank/DDBJ databases">
        <authorList>
            <person name="Kim M.K.M."/>
        </authorList>
    </citation>
    <scope>NUCLEOTIDE SEQUENCE [LARGE SCALE GENOMIC DNA]</scope>
    <source>
        <strain evidence="11 12">17J68-12</strain>
    </source>
</reference>
<dbReference type="GO" id="GO:0046872">
    <property type="term" value="F:metal ion binding"/>
    <property type="evidence" value="ECO:0007669"/>
    <property type="project" value="UniProtKB-KW"/>
</dbReference>
<evidence type="ECO:0000256" key="7">
    <source>
        <dbReference type="ARBA" id="ARBA00023004"/>
    </source>
</evidence>
<evidence type="ECO:0000313" key="12">
    <source>
        <dbReference type="Proteomes" id="UP000295334"/>
    </source>
</evidence>
<feature type="binding site" description="covalent" evidence="8">
    <location>
        <position position="83"/>
    </location>
    <ligand>
        <name>heme c</name>
        <dbReference type="ChEBI" id="CHEBI:61717"/>
        <label>1</label>
    </ligand>
</feature>
<feature type="binding site" description="axial binding residue" evidence="9">
    <location>
        <position position="228"/>
    </location>
    <ligand>
        <name>heme c</name>
        <dbReference type="ChEBI" id="CHEBI:61717"/>
        <label>2</label>
    </ligand>
    <ligandPart>
        <name>Fe</name>
        <dbReference type="ChEBI" id="CHEBI:18248"/>
    </ligandPart>
</feature>
<dbReference type="SUPFAM" id="SSF46626">
    <property type="entry name" value="Cytochrome c"/>
    <property type="match status" value="2"/>
</dbReference>
<evidence type="ECO:0000256" key="4">
    <source>
        <dbReference type="ARBA" id="ARBA00022729"/>
    </source>
</evidence>
<keyword evidence="5" id="KW-0574">Periplasm</keyword>
<dbReference type="PANTHER" id="PTHR30600">
    <property type="entry name" value="CYTOCHROME C PEROXIDASE-RELATED"/>
    <property type="match status" value="1"/>
</dbReference>
<dbReference type="GO" id="GO:0020037">
    <property type="term" value="F:heme binding"/>
    <property type="evidence" value="ECO:0007669"/>
    <property type="project" value="InterPro"/>
</dbReference>
<comment type="caution">
    <text evidence="11">The sequence shown here is derived from an EMBL/GenBank/DDBJ whole genome shotgun (WGS) entry which is preliminary data.</text>
</comment>
<evidence type="ECO:0000256" key="1">
    <source>
        <dbReference type="ARBA" id="ARBA00004418"/>
    </source>
</evidence>
<evidence type="ECO:0000256" key="8">
    <source>
        <dbReference type="PIRSR" id="PIRSR000294-1"/>
    </source>
</evidence>
<feature type="binding site" description="covalent" evidence="8">
    <location>
        <position position="227"/>
    </location>
    <ligand>
        <name>heme c</name>
        <dbReference type="ChEBI" id="CHEBI:61717"/>
        <label>2</label>
    </ligand>
</feature>
<keyword evidence="2 8" id="KW-0349">Heme</keyword>
<organism evidence="11 12">
    <name type="scientific">Flaviaesturariibacter flavus</name>
    <dbReference type="NCBI Taxonomy" id="2502780"/>
    <lineage>
        <taxon>Bacteria</taxon>
        <taxon>Pseudomonadati</taxon>
        <taxon>Bacteroidota</taxon>
        <taxon>Chitinophagia</taxon>
        <taxon>Chitinophagales</taxon>
        <taxon>Chitinophagaceae</taxon>
        <taxon>Flaviaestuariibacter</taxon>
    </lineage>
</organism>
<keyword evidence="3 9" id="KW-0479">Metal-binding</keyword>
<dbReference type="EMBL" id="SJZI01000042">
    <property type="protein sequence ID" value="TCJ14303.1"/>
    <property type="molecule type" value="Genomic_DNA"/>
</dbReference>
<evidence type="ECO:0000259" key="10">
    <source>
        <dbReference type="PROSITE" id="PS51007"/>
    </source>
</evidence>